<sequence>MFDESLYLSVDPNPANVMAELQRGQIIVLRQIPEILQLGEKILDLTFKYSGKQGYAKVKGLMETGSADNLEAIFLFYRAIRAVMDSRYISCLFSDLIKSFNLPNQILIDSSTFRIILKSQYENVQQRQDLFDPVDFVGRGPNDREQIFYKHFWGCPHRDIDVRHGHFQFNFWFPWHAMNKEQSLLFFPEAYRSDVPQYGKDLDPDSPSNWGLGHAMSVPLTFGDTLLFHSQVVHASPSQSPEKDRISTEIRVAAGALDGNERVYRRLYWNIQNFQTSLDEKVSPQERAEEYLTTVFDQDVTLNKALQGCTAHAVVHRLFLKPYSSLDAAFMNRSSEALSNMLLLNAEEWELLLSRLMSLPSGEDLNFMLARISYHQGFKDVSLKFILRILDGTQSFHWSLQAARLAEELLCDDIALDGFYKTIDLAKTSDFKLDRFTLDMPPPRSPGLLQLFPDSTISITEWFIKRIRINKLITPNPSGLDPTLLYGPEPPIRYRNQLTKRSMGELLRNFLLNMFRIG</sequence>
<evidence type="ECO:0008006" key="3">
    <source>
        <dbReference type="Google" id="ProtNLM"/>
    </source>
</evidence>
<dbReference type="RefSeq" id="WP_077304273.1">
    <property type="nucleotide sequence ID" value="NZ_MPOJ01000013.1"/>
</dbReference>
<reference evidence="1 2" key="1">
    <citation type="submission" date="2016-11" db="EMBL/GenBank/DDBJ databases">
        <title>Comparative genomics of co-occurring bacteria in distinct bioleaching systems unravels niche-specific adaptation.</title>
        <authorList>
            <person name="Zhang X."/>
            <person name="Liu X."/>
            <person name="Yin H."/>
        </authorList>
    </citation>
    <scope>NUCLEOTIDE SEQUENCE [LARGE SCALE GENOMIC DNA]</scope>
    <source>
        <strain evidence="1 2">DX</strain>
    </source>
</reference>
<organism evidence="1 2">
    <name type="scientific">Leptospirillum ferriphilum</name>
    <dbReference type="NCBI Taxonomy" id="178606"/>
    <lineage>
        <taxon>Bacteria</taxon>
        <taxon>Pseudomonadati</taxon>
        <taxon>Nitrospirota</taxon>
        <taxon>Nitrospiria</taxon>
        <taxon>Nitrospirales</taxon>
        <taxon>Nitrospiraceae</taxon>
        <taxon>Leptospirillum</taxon>
    </lineage>
</organism>
<evidence type="ECO:0000313" key="2">
    <source>
        <dbReference type="Proteomes" id="UP000188586"/>
    </source>
</evidence>
<dbReference type="Proteomes" id="UP000188586">
    <property type="component" value="Unassembled WGS sequence"/>
</dbReference>
<gene>
    <name evidence="1" type="ORF">BOX24_06935</name>
</gene>
<dbReference type="Gene3D" id="2.60.120.620">
    <property type="entry name" value="q2cbj1_9rhob like domain"/>
    <property type="match status" value="1"/>
</dbReference>
<dbReference type="EMBL" id="MPOJ01000013">
    <property type="protein sequence ID" value="OOH72385.1"/>
    <property type="molecule type" value="Genomic_DNA"/>
</dbReference>
<protein>
    <recommendedName>
        <fullName evidence="3">Phytanoyl-CoA dioxygenase</fullName>
    </recommendedName>
</protein>
<proteinExistence type="predicted"/>
<dbReference type="SUPFAM" id="SSF51197">
    <property type="entry name" value="Clavaminate synthase-like"/>
    <property type="match status" value="1"/>
</dbReference>
<accession>A0A1V3SVB6</accession>
<comment type="caution">
    <text evidence="1">The sequence shown here is derived from an EMBL/GenBank/DDBJ whole genome shotgun (WGS) entry which is preliminary data.</text>
</comment>
<dbReference type="AlphaFoldDB" id="A0A1V3SVB6"/>
<name>A0A1V3SVB6_9BACT</name>
<evidence type="ECO:0000313" key="1">
    <source>
        <dbReference type="EMBL" id="OOH72385.1"/>
    </source>
</evidence>